<comment type="catalytic activity">
    <reaction evidence="5">
        <text>uridine + phosphate = alpha-D-ribose 1-phosphate + uracil</text>
        <dbReference type="Rhea" id="RHEA:24388"/>
        <dbReference type="ChEBI" id="CHEBI:16704"/>
        <dbReference type="ChEBI" id="CHEBI:17568"/>
        <dbReference type="ChEBI" id="CHEBI:43474"/>
        <dbReference type="ChEBI" id="CHEBI:57720"/>
        <dbReference type="EC" id="2.4.2.3"/>
    </reaction>
</comment>
<comment type="caution">
    <text evidence="7">The sequence shown here is derived from an EMBL/GenBank/DDBJ whole genome shotgun (WGS) entry which is preliminary data.</text>
</comment>
<dbReference type="GO" id="GO:0006152">
    <property type="term" value="P:purine nucleoside catabolic process"/>
    <property type="evidence" value="ECO:0007669"/>
    <property type="project" value="TreeGrafter"/>
</dbReference>
<name>A0A5N8XB81_9ACTN</name>
<evidence type="ECO:0000256" key="5">
    <source>
        <dbReference type="ARBA" id="ARBA00048447"/>
    </source>
</evidence>
<dbReference type="AlphaFoldDB" id="A0A5N8XB81"/>
<dbReference type="CDD" id="cd09006">
    <property type="entry name" value="PNP_EcPNPI-like"/>
    <property type="match status" value="1"/>
</dbReference>
<dbReference type="GO" id="GO:0004731">
    <property type="term" value="F:purine-nucleoside phosphorylase activity"/>
    <property type="evidence" value="ECO:0007669"/>
    <property type="project" value="InterPro"/>
</dbReference>
<evidence type="ECO:0000259" key="6">
    <source>
        <dbReference type="Pfam" id="PF01048"/>
    </source>
</evidence>
<dbReference type="NCBIfam" id="TIGR00107">
    <property type="entry name" value="deoD"/>
    <property type="match status" value="1"/>
</dbReference>
<dbReference type="EC" id="2.4.2.3" evidence="1"/>
<feature type="domain" description="Nucleoside phosphorylase" evidence="6">
    <location>
        <begin position="17"/>
        <end position="235"/>
    </location>
</feature>
<dbReference type="Proteomes" id="UP000400924">
    <property type="component" value="Unassembled WGS sequence"/>
</dbReference>
<dbReference type="EMBL" id="VJZC01000020">
    <property type="protein sequence ID" value="MPY56647.1"/>
    <property type="molecule type" value="Genomic_DNA"/>
</dbReference>
<keyword evidence="8" id="KW-1185">Reference proteome</keyword>
<accession>A0A5N8XB81</accession>
<dbReference type="Pfam" id="PF01048">
    <property type="entry name" value="PNP_UDP_1"/>
    <property type="match status" value="1"/>
</dbReference>
<dbReference type="SUPFAM" id="SSF53167">
    <property type="entry name" value="Purine and uridine phosphorylases"/>
    <property type="match status" value="1"/>
</dbReference>
<dbReference type="Gene3D" id="3.40.50.1580">
    <property type="entry name" value="Nucleoside phosphorylase domain"/>
    <property type="match status" value="1"/>
</dbReference>
<dbReference type="InterPro" id="IPR000845">
    <property type="entry name" value="Nucleoside_phosphorylase_d"/>
</dbReference>
<evidence type="ECO:0000313" key="8">
    <source>
        <dbReference type="Proteomes" id="UP000400924"/>
    </source>
</evidence>
<reference evidence="7 8" key="1">
    <citation type="submission" date="2019-07" db="EMBL/GenBank/DDBJ databases">
        <title>New species of Amycolatopsis and Streptomyces.</title>
        <authorList>
            <person name="Duangmal K."/>
            <person name="Teo W.F.A."/>
            <person name="Lipun K."/>
        </authorList>
    </citation>
    <scope>NUCLEOTIDE SEQUENCE [LARGE SCALE GENOMIC DNA]</scope>
    <source>
        <strain evidence="7 8">NBRC 106415</strain>
    </source>
</reference>
<dbReference type="InterPro" id="IPR004402">
    <property type="entry name" value="DeoD-type"/>
</dbReference>
<keyword evidence="4 7" id="KW-0808">Transferase</keyword>
<evidence type="ECO:0000313" key="7">
    <source>
        <dbReference type="EMBL" id="MPY56647.1"/>
    </source>
</evidence>
<evidence type="ECO:0000256" key="2">
    <source>
        <dbReference type="ARBA" id="ARBA00021980"/>
    </source>
</evidence>
<protein>
    <recommendedName>
        <fullName evidence="2">Uridine phosphorylase</fullName>
        <ecNumber evidence="1">2.4.2.3</ecNumber>
    </recommendedName>
</protein>
<evidence type="ECO:0000256" key="4">
    <source>
        <dbReference type="ARBA" id="ARBA00022679"/>
    </source>
</evidence>
<evidence type="ECO:0000256" key="3">
    <source>
        <dbReference type="ARBA" id="ARBA00022676"/>
    </source>
</evidence>
<dbReference type="PANTHER" id="PTHR43691">
    <property type="entry name" value="URIDINE PHOSPHORYLASE"/>
    <property type="match status" value="1"/>
</dbReference>
<dbReference type="GO" id="GO:0005829">
    <property type="term" value="C:cytosol"/>
    <property type="evidence" value="ECO:0007669"/>
    <property type="project" value="TreeGrafter"/>
</dbReference>
<evidence type="ECO:0000256" key="1">
    <source>
        <dbReference type="ARBA" id="ARBA00011888"/>
    </source>
</evidence>
<dbReference type="HAMAP" id="MF_01627">
    <property type="entry name" value="Pur_nucleosid_phosp"/>
    <property type="match status" value="1"/>
</dbReference>
<dbReference type="PANTHER" id="PTHR43691:SF11">
    <property type="entry name" value="FI09636P-RELATED"/>
    <property type="match status" value="1"/>
</dbReference>
<gene>
    <name evidence="7" type="primary">deoD</name>
    <name evidence="7" type="ORF">FNH08_05495</name>
</gene>
<dbReference type="GO" id="GO:0004850">
    <property type="term" value="F:uridine phosphorylase activity"/>
    <property type="evidence" value="ECO:0007669"/>
    <property type="project" value="UniProtKB-EC"/>
</dbReference>
<keyword evidence="3 7" id="KW-0328">Glycosyltransferase</keyword>
<proteinExistence type="inferred from homology"/>
<dbReference type="NCBIfam" id="NF004489">
    <property type="entry name" value="PRK05819.1"/>
    <property type="match status" value="1"/>
</dbReference>
<sequence length="243" mass="25391">MTGTPHIAAGPGDFAPLVLMPGDPRRARRIAETFLADARLVTDVRGVLGYTGTHRGEPLSVLASGMGIPSVSIYATELFRHYGVRRIVRVGTAGALPLTVAVRDVVIASAAHTDSSISRVLVDGVSLSHTPSYGLLRAAANAAGQQGEAAVHIGPVFTSDHFYLDRPALFDALERRGTLAVEMEAAGLYAVAATEGGEALAVLTASDHLRTEEALSAAERETCFDRAVRIAAAALLGDVRISP</sequence>
<organism evidence="7 8">
    <name type="scientific">Streptomyces spongiae</name>
    <dbReference type="NCBI Taxonomy" id="565072"/>
    <lineage>
        <taxon>Bacteria</taxon>
        <taxon>Bacillati</taxon>
        <taxon>Actinomycetota</taxon>
        <taxon>Actinomycetes</taxon>
        <taxon>Kitasatosporales</taxon>
        <taxon>Streptomycetaceae</taxon>
        <taxon>Streptomyces</taxon>
    </lineage>
</organism>
<dbReference type="InterPro" id="IPR035994">
    <property type="entry name" value="Nucleoside_phosphorylase_sf"/>
</dbReference>